<reference evidence="10 11" key="1">
    <citation type="submission" date="2024-02" db="EMBL/GenBank/DDBJ databases">
        <title>Rubritalea halochordaticola NBRC 107102.</title>
        <authorList>
            <person name="Ichikawa N."/>
            <person name="Katano-Makiyama Y."/>
            <person name="Hidaka K."/>
        </authorList>
    </citation>
    <scope>NUCLEOTIDE SEQUENCE [LARGE SCALE GENOMIC DNA]</scope>
    <source>
        <strain evidence="10 11">NBRC 107102</strain>
    </source>
</reference>
<comment type="caution">
    <text evidence="10">The sequence shown here is derived from an EMBL/GenBank/DDBJ whole genome shotgun (WGS) entry which is preliminary data.</text>
</comment>
<dbReference type="SUPFAM" id="SSF82829">
    <property type="entry name" value="MesJ substrate recognition domain-like"/>
    <property type="match status" value="1"/>
</dbReference>
<dbReference type="Gene3D" id="3.40.50.620">
    <property type="entry name" value="HUPs"/>
    <property type="match status" value="1"/>
</dbReference>
<comment type="domain">
    <text evidence="7">The N-terminal region contains the highly conserved SGGXDS motif, predicted to be a P-loop motif involved in ATP binding.</text>
</comment>
<evidence type="ECO:0000259" key="8">
    <source>
        <dbReference type="Pfam" id="PF01171"/>
    </source>
</evidence>
<dbReference type="EMBL" id="BAABRL010000003">
    <property type="protein sequence ID" value="GAA5495183.1"/>
    <property type="molecule type" value="Genomic_DNA"/>
</dbReference>
<evidence type="ECO:0000256" key="7">
    <source>
        <dbReference type="HAMAP-Rule" id="MF_01161"/>
    </source>
</evidence>
<dbReference type="CDD" id="cd01992">
    <property type="entry name" value="TilS_N"/>
    <property type="match status" value="1"/>
</dbReference>
<evidence type="ECO:0000256" key="1">
    <source>
        <dbReference type="ARBA" id="ARBA00022490"/>
    </source>
</evidence>
<name>A0ABP9UXJ1_9BACT</name>
<evidence type="ECO:0000256" key="5">
    <source>
        <dbReference type="ARBA" id="ARBA00022840"/>
    </source>
</evidence>
<keyword evidence="11" id="KW-1185">Reference proteome</keyword>
<dbReference type="InterPro" id="IPR014729">
    <property type="entry name" value="Rossmann-like_a/b/a_fold"/>
</dbReference>
<comment type="catalytic activity">
    <reaction evidence="6 7">
        <text>cytidine(34) in tRNA(Ile2) + L-lysine + ATP = lysidine(34) in tRNA(Ile2) + AMP + diphosphate + H(+)</text>
        <dbReference type="Rhea" id="RHEA:43744"/>
        <dbReference type="Rhea" id="RHEA-COMP:10625"/>
        <dbReference type="Rhea" id="RHEA-COMP:10670"/>
        <dbReference type="ChEBI" id="CHEBI:15378"/>
        <dbReference type="ChEBI" id="CHEBI:30616"/>
        <dbReference type="ChEBI" id="CHEBI:32551"/>
        <dbReference type="ChEBI" id="CHEBI:33019"/>
        <dbReference type="ChEBI" id="CHEBI:82748"/>
        <dbReference type="ChEBI" id="CHEBI:83665"/>
        <dbReference type="ChEBI" id="CHEBI:456215"/>
        <dbReference type="EC" id="6.3.4.19"/>
    </reaction>
</comment>
<dbReference type="InterPro" id="IPR012795">
    <property type="entry name" value="tRNA_Ile_lys_synt_N"/>
</dbReference>
<sequence>MVEVLDSRWLERARDIRWLVAVSGGRDSVVLLDSLIREGVENLVVLHVNHSLRGEASDADEHFVADLADRYGLPFLLEKEDVGGIASSSGKGLELVAREVRLAAYVKGVTAYGCEGVVLGHHADDQAETVLFKLLRGSDGLKGMKLENELYVDPIFLKIYRPMLGARRSTIDRYVQEYELEYREDETNNEPFTPRNRMRHEVMPLLSDVMGRDVVSAINNAWEACYQMDDFLDSQINFHQMLDPQGRLFLPLLEKQHEAVQGRVIHWFLKEKGVKDLSRGVVHSCVALCHVHGVAKVNLPGGGWMRRKEKRLFVEWGE</sequence>
<keyword evidence="1 7" id="KW-0963">Cytoplasm</keyword>
<evidence type="ECO:0000256" key="3">
    <source>
        <dbReference type="ARBA" id="ARBA00022694"/>
    </source>
</evidence>
<dbReference type="NCBIfam" id="TIGR02432">
    <property type="entry name" value="lysidine_TilS_N"/>
    <property type="match status" value="1"/>
</dbReference>
<dbReference type="Pfam" id="PF09179">
    <property type="entry name" value="TilS"/>
    <property type="match status" value="1"/>
</dbReference>
<evidence type="ECO:0000313" key="11">
    <source>
        <dbReference type="Proteomes" id="UP001424741"/>
    </source>
</evidence>
<keyword evidence="2 7" id="KW-0436">Ligase</keyword>
<dbReference type="HAMAP" id="MF_01161">
    <property type="entry name" value="tRNA_Ile_lys_synt"/>
    <property type="match status" value="1"/>
</dbReference>
<dbReference type="Pfam" id="PF01171">
    <property type="entry name" value="ATP_bind_3"/>
    <property type="match status" value="1"/>
</dbReference>
<evidence type="ECO:0000256" key="6">
    <source>
        <dbReference type="ARBA" id="ARBA00048539"/>
    </source>
</evidence>
<protein>
    <recommendedName>
        <fullName evidence="7">tRNA(Ile)-lysidine synthase</fullName>
        <ecNumber evidence="7">6.3.4.19</ecNumber>
    </recommendedName>
    <alternativeName>
        <fullName evidence="7">tRNA(Ile)-2-lysyl-cytidine synthase</fullName>
    </alternativeName>
    <alternativeName>
        <fullName evidence="7">tRNA(Ile)-lysidine synthetase</fullName>
    </alternativeName>
</protein>
<comment type="similarity">
    <text evidence="7">Belongs to the tRNA(Ile)-lysidine synthase family.</text>
</comment>
<dbReference type="InterPro" id="IPR012094">
    <property type="entry name" value="tRNA_Ile_lys_synt"/>
</dbReference>
<accession>A0ABP9UXJ1</accession>
<feature type="binding site" evidence="7">
    <location>
        <begin position="23"/>
        <end position="28"/>
    </location>
    <ligand>
        <name>ATP</name>
        <dbReference type="ChEBI" id="CHEBI:30616"/>
    </ligand>
</feature>
<dbReference type="EC" id="6.3.4.19" evidence="7"/>
<keyword evidence="4 7" id="KW-0547">Nucleotide-binding</keyword>
<evidence type="ECO:0000256" key="2">
    <source>
        <dbReference type="ARBA" id="ARBA00022598"/>
    </source>
</evidence>
<keyword evidence="5 7" id="KW-0067">ATP-binding</keyword>
<dbReference type="InterPro" id="IPR011063">
    <property type="entry name" value="TilS/TtcA_N"/>
</dbReference>
<gene>
    <name evidence="7 10" type="primary">tilS</name>
    <name evidence="10" type="ORF">Rhal01_01358</name>
</gene>
<evidence type="ECO:0000256" key="4">
    <source>
        <dbReference type="ARBA" id="ARBA00022741"/>
    </source>
</evidence>
<dbReference type="InterPro" id="IPR015262">
    <property type="entry name" value="tRNA_Ile_lys_synt_subst-bd"/>
</dbReference>
<comment type="function">
    <text evidence="7">Ligates lysine onto the cytidine present at position 34 of the AUA codon-specific tRNA(Ile) that contains the anticodon CAU, in an ATP-dependent manner. Cytidine is converted to lysidine, thus changing the amino acid specificity of the tRNA from methionine to isoleucine.</text>
</comment>
<keyword evidence="3 7" id="KW-0819">tRNA processing</keyword>
<dbReference type="SUPFAM" id="SSF52402">
    <property type="entry name" value="Adenine nucleotide alpha hydrolases-like"/>
    <property type="match status" value="1"/>
</dbReference>
<comment type="subcellular location">
    <subcellularLocation>
        <location evidence="7">Cytoplasm</location>
    </subcellularLocation>
</comment>
<evidence type="ECO:0000313" key="10">
    <source>
        <dbReference type="EMBL" id="GAA5495183.1"/>
    </source>
</evidence>
<dbReference type="PANTHER" id="PTHR43033:SF1">
    <property type="entry name" value="TRNA(ILE)-LYSIDINE SYNTHASE-RELATED"/>
    <property type="match status" value="1"/>
</dbReference>
<feature type="domain" description="tRNA(Ile)-lysidine/2-thiocytidine synthase N-terminal" evidence="8">
    <location>
        <begin position="18"/>
        <end position="201"/>
    </location>
</feature>
<organism evidence="10 11">
    <name type="scientific">Rubritalea halochordaticola</name>
    <dbReference type="NCBI Taxonomy" id="714537"/>
    <lineage>
        <taxon>Bacteria</taxon>
        <taxon>Pseudomonadati</taxon>
        <taxon>Verrucomicrobiota</taxon>
        <taxon>Verrucomicrobiia</taxon>
        <taxon>Verrucomicrobiales</taxon>
        <taxon>Rubritaleaceae</taxon>
        <taxon>Rubritalea</taxon>
    </lineage>
</organism>
<feature type="domain" description="tRNA(Ile)-lysidine synthase substrate-binding" evidence="9">
    <location>
        <begin position="250"/>
        <end position="313"/>
    </location>
</feature>
<dbReference type="RefSeq" id="WP_346188022.1">
    <property type="nucleotide sequence ID" value="NZ_BAABRL010000003.1"/>
</dbReference>
<dbReference type="PANTHER" id="PTHR43033">
    <property type="entry name" value="TRNA(ILE)-LYSIDINE SYNTHASE-RELATED"/>
    <property type="match status" value="1"/>
</dbReference>
<evidence type="ECO:0000259" key="9">
    <source>
        <dbReference type="Pfam" id="PF09179"/>
    </source>
</evidence>
<dbReference type="Proteomes" id="UP001424741">
    <property type="component" value="Unassembled WGS sequence"/>
</dbReference>
<proteinExistence type="inferred from homology"/>